<feature type="signal peptide" evidence="1">
    <location>
        <begin position="1"/>
        <end position="21"/>
    </location>
</feature>
<gene>
    <name evidence="3" type="ORF">GM668_14095</name>
</gene>
<organism evidence="3 4">
    <name type="scientific">Pseudoduganella ginsengisoli</name>
    <dbReference type="NCBI Taxonomy" id="1462440"/>
    <lineage>
        <taxon>Bacteria</taxon>
        <taxon>Pseudomonadati</taxon>
        <taxon>Pseudomonadota</taxon>
        <taxon>Betaproteobacteria</taxon>
        <taxon>Burkholderiales</taxon>
        <taxon>Oxalobacteraceae</taxon>
        <taxon>Telluria group</taxon>
        <taxon>Pseudoduganella</taxon>
    </lineage>
</organism>
<evidence type="ECO:0000313" key="3">
    <source>
        <dbReference type="EMBL" id="MTW03215.1"/>
    </source>
</evidence>
<dbReference type="PROSITE" id="PS50022">
    <property type="entry name" value="FA58C_3"/>
    <property type="match status" value="1"/>
</dbReference>
<reference evidence="3 4" key="1">
    <citation type="submission" date="2019-11" db="EMBL/GenBank/DDBJ databases">
        <title>Type strains purchased from KCTC, JCM and DSMZ.</title>
        <authorList>
            <person name="Lu H."/>
        </authorList>
    </citation>
    <scope>NUCLEOTIDE SEQUENCE [LARGE SCALE GENOMIC DNA]</scope>
    <source>
        <strain evidence="3 4">KCTC 42409</strain>
    </source>
</reference>
<proteinExistence type="predicted"/>
<feature type="chain" id="PRO_5026807476" evidence="1">
    <location>
        <begin position="22"/>
        <end position="224"/>
    </location>
</feature>
<name>A0A6L6Q0Q6_9BURK</name>
<dbReference type="InterPro" id="IPR013424">
    <property type="entry name" value="Ice-binding_C"/>
</dbReference>
<dbReference type="NCBIfam" id="TIGR02595">
    <property type="entry name" value="PEP_CTERM"/>
    <property type="match status" value="1"/>
</dbReference>
<dbReference type="PROSITE" id="PS51257">
    <property type="entry name" value="PROKAR_LIPOPROTEIN"/>
    <property type="match status" value="1"/>
</dbReference>
<keyword evidence="4" id="KW-1185">Reference proteome</keyword>
<sequence>MKKTIRAVLFASLAVSCAAQAVVVRGYGSGALRGGDLTDPENNASATSLVNYNATLRSSIEPYFYNEGAFNVFDNQVGSGDAKWCCDAGNVWVEADFGSKRYVLTAFTAASGNDSPDRDSDNWRILGSNDGVNYTPIFTYNNLGTSPWNNRLQVNEYTSGVDFATPAAYSIFRYQSFHTVGNWMHQINELEFYGKEATVPEPATMGLLALGLAGIVAARRRKVR</sequence>
<protein>
    <submittedName>
        <fullName evidence="3">PEP-CTERM sorting domain-containing protein</fullName>
    </submittedName>
</protein>
<dbReference type="AlphaFoldDB" id="A0A6L6Q0Q6"/>
<dbReference type="InterPro" id="IPR000421">
    <property type="entry name" value="FA58C"/>
</dbReference>
<dbReference type="Pfam" id="PF07589">
    <property type="entry name" value="PEP-CTERM"/>
    <property type="match status" value="1"/>
</dbReference>
<dbReference type="InterPro" id="IPR008979">
    <property type="entry name" value="Galactose-bd-like_sf"/>
</dbReference>
<evidence type="ECO:0000256" key="1">
    <source>
        <dbReference type="SAM" id="SignalP"/>
    </source>
</evidence>
<dbReference type="OrthoDB" id="9802600at2"/>
<dbReference type="Proteomes" id="UP000484015">
    <property type="component" value="Unassembled WGS sequence"/>
</dbReference>
<evidence type="ECO:0000313" key="4">
    <source>
        <dbReference type="Proteomes" id="UP000484015"/>
    </source>
</evidence>
<feature type="domain" description="F5/8 type C" evidence="2">
    <location>
        <begin position="37"/>
        <end position="195"/>
    </location>
</feature>
<evidence type="ECO:0000259" key="2">
    <source>
        <dbReference type="PROSITE" id="PS50022"/>
    </source>
</evidence>
<dbReference type="RefSeq" id="WP_155439597.1">
    <property type="nucleotide sequence ID" value="NZ_WNLA01000008.1"/>
</dbReference>
<comment type="caution">
    <text evidence="3">The sequence shown here is derived from an EMBL/GenBank/DDBJ whole genome shotgun (WGS) entry which is preliminary data.</text>
</comment>
<dbReference type="Gene3D" id="2.60.120.260">
    <property type="entry name" value="Galactose-binding domain-like"/>
    <property type="match status" value="1"/>
</dbReference>
<dbReference type="SUPFAM" id="SSF49785">
    <property type="entry name" value="Galactose-binding domain-like"/>
    <property type="match status" value="1"/>
</dbReference>
<accession>A0A6L6Q0Q6</accession>
<dbReference type="EMBL" id="WNLA01000008">
    <property type="protein sequence ID" value="MTW03215.1"/>
    <property type="molecule type" value="Genomic_DNA"/>
</dbReference>
<keyword evidence="1" id="KW-0732">Signal</keyword>